<reference evidence="1 2" key="1">
    <citation type="submission" date="2021-07" db="EMBL/GenBank/DDBJ databases">
        <authorList>
            <person name="Palmer J.M."/>
        </authorList>
    </citation>
    <scope>NUCLEOTIDE SEQUENCE [LARGE SCALE GENOMIC DNA]</scope>
    <source>
        <strain evidence="1 2">AT_MEX2019</strain>
        <tissue evidence="1">Muscle</tissue>
    </source>
</reference>
<organism evidence="1 2">
    <name type="scientific">Ataeniobius toweri</name>
    <dbReference type="NCBI Taxonomy" id="208326"/>
    <lineage>
        <taxon>Eukaryota</taxon>
        <taxon>Metazoa</taxon>
        <taxon>Chordata</taxon>
        <taxon>Craniata</taxon>
        <taxon>Vertebrata</taxon>
        <taxon>Euteleostomi</taxon>
        <taxon>Actinopterygii</taxon>
        <taxon>Neopterygii</taxon>
        <taxon>Teleostei</taxon>
        <taxon>Neoteleostei</taxon>
        <taxon>Acanthomorphata</taxon>
        <taxon>Ovalentaria</taxon>
        <taxon>Atherinomorphae</taxon>
        <taxon>Cyprinodontiformes</taxon>
        <taxon>Goodeidae</taxon>
        <taxon>Ataeniobius</taxon>
    </lineage>
</organism>
<evidence type="ECO:0000313" key="1">
    <source>
        <dbReference type="EMBL" id="MED6250482.1"/>
    </source>
</evidence>
<keyword evidence="2" id="KW-1185">Reference proteome</keyword>
<dbReference type="Proteomes" id="UP001345963">
    <property type="component" value="Unassembled WGS sequence"/>
</dbReference>
<gene>
    <name evidence="1" type="ORF">ATANTOWER_020205</name>
</gene>
<sequence length="174" mass="18995">MHDMRLVQESRYFLCDSVHHASVHDVTHVCACVLDVMEKGLGSVPVSMNSPQSNVNTAALFSSQPSAGSPQACAGDHTPRPHTHIHACTHTCTAQNSLQIRPHARIRTDHTTPARAPRTQTSLSCHFAQRVCVYGQAGRPVCVCSRVLYRTGTLLEVESEILYKKKSCGPPTPL</sequence>
<comment type="caution">
    <text evidence="1">The sequence shown here is derived from an EMBL/GenBank/DDBJ whole genome shotgun (WGS) entry which is preliminary data.</text>
</comment>
<evidence type="ECO:0000313" key="2">
    <source>
        <dbReference type="Proteomes" id="UP001345963"/>
    </source>
</evidence>
<dbReference type="EMBL" id="JAHUTI010059051">
    <property type="protein sequence ID" value="MED6250482.1"/>
    <property type="molecule type" value="Genomic_DNA"/>
</dbReference>
<protein>
    <submittedName>
        <fullName evidence="1">Uncharacterized protein</fullName>
    </submittedName>
</protein>
<accession>A0ABU7BIM7</accession>
<name>A0ABU7BIM7_9TELE</name>
<proteinExistence type="predicted"/>